<evidence type="ECO:0000256" key="8">
    <source>
        <dbReference type="ARBA" id="ARBA00023136"/>
    </source>
</evidence>
<accession>A0A1G4IIA5</accession>
<comment type="similarity">
    <text evidence="2">Belongs to the TMEM231 family.</text>
</comment>
<feature type="transmembrane region" description="Helical" evidence="12">
    <location>
        <begin position="21"/>
        <end position="47"/>
    </location>
</feature>
<keyword evidence="6 12" id="KW-1133">Transmembrane helix</keyword>
<keyword evidence="7" id="KW-0969">Cilium</keyword>
<keyword evidence="14" id="KW-1185">Reference proteome</keyword>
<dbReference type="AlphaFoldDB" id="A0A1G4IIA5"/>
<dbReference type="GO" id="GO:0032880">
    <property type="term" value="P:regulation of protein localization"/>
    <property type="evidence" value="ECO:0007669"/>
    <property type="project" value="TreeGrafter"/>
</dbReference>
<keyword evidence="4" id="KW-1003">Cell membrane</keyword>
<comment type="caution">
    <text evidence="13">The sequence shown here is derived from an EMBL/GenBank/DDBJ whole genome shotgun (WGS) entry which is preliminary data.</text>
</comment>
<name>A0A1G4IIA5_TRYEQ</name>
<protein>
    <recommendedName>
        <fullName evidence="3">Transmembrane protein 231</fullName>
    </recommendedName>
</protein>
<evidence type="ECO:0000256" key="4">
    <source>
        <dbReference type="ARBA" id="ARBA00022475"/>
    </source>
</evidence>
<dbReference type="GeneID" id="92377539"/>
<dbReference type="RefSeq" id="XP_067082588.1">
    <property type="nucleotide sequence ID" value="XM_067226487.1"/>
</dbReference>
<keyword evidence="9" id="KW-0325">Glycoprotein</keyword>
<proteinExistence type="inferred from homology"/>
<organism evidence="13 14">
    <name type="scientific">Trypanosoma equiperdum</name>
    <dbReference type="NCBI Taxonomy" id="5694"/>
    <lineage>
        <taxon>Eukaryota</taxon>
        <taxon>Discoba</taxon>
        <taxon>Euglenozoa</taxon>
        <taxon>Kinetoplastea</taxon>
        <taxon>Metakinetoplastina</taxon>
        <taxon>Trypanosomatida</taxon>
        <taxon>Trypanosomatidae</taxon>
        <taxon>Trypanosoma</taxon>
    </lineage>
</organism>
<comment type="subcellular location">
    <subcellularLocation>
        <location evidence="1">Cell projection</location>
        <location evidence="1">Cilium membrane</location>
        <topology evidence="1">Multi-pass membrane protein</topology>
    </subcellularLocation>
</comment>
<dbReference type="Proteomes" id="UP000195570">
    <property type="component" value="Unassembled WGS sequence"/>
</dbReference>
<evidence type="ECO:0000256" key="5">
    <source>
        <dbReference type="ARBA" id="ARBA00022692"/>
    </source>
</evidence>
<dbReference type="PANTHER" id="PTHR14605:SF1">
    <property type="entry name" value="TRANSMEMBRANE PROTEIN 231"/>
    <property type="match status" value="1"/>
</dbReference>
<dbReference type="VEuPathDB" id="TriTrypDB:TEOVI_000359900"/>
<evidence type="ECO:0000256" key="9">
    <source>
        <dbReference type="ARBA" id="ARBA00023180"/>
    </source>
</evidence>
<dbReference type="InterPro" id="IPR019306">
    <property type="entry name" value="TMEM231"/>
</dbReference>
<dbReference type="GO" id="GO:0060170">
    <property type="term" value="C:ciliary membrane"/>
    <property type="evidence" value="ECO:0007669"/>
    <property type="project" value="UniProtKB-SubCell"/>
</dbReference>
<evidence type="ECO:0000256" key="7">
    <source>
        <dbReference type="ARBA" id="ARBA00023069"/>
    </source>
</evidence>
<keyword evidence="10" id="KW-0966">Cell projection</keyword>
<evidence type="ECO:0000256" key="11">
    <source>
        <dbReference type="ARBA" id="ARBA00024803"/>
    </source>
</evidence>
<sequence length="357" mass="40007">MATIYHEGFKVRYVTRGIGSWVLYFLSLAALFILPFVIATSMGGIWLTNSHFTQHPRLKFSGRCLLRYTTVRGKEKLWTCSDAFNEKLLYGHAELDTLPFFTIYEEDRDSDGSVDCVTIVLGLPVNSLGSRVENSFPPPDEMDAIERVEFIPEFIYEIIHPSIHLNMTAAPLIVFQRPGGGHASASGTGGAHTGGPVCASTSGDILFHTTEPLYSWSNVHYAHTYADSPLDAVESIDDVLNVPRFAQKYASRNQSLLFRRYAESAGGASLLPDITYDRVLGEDMDTVGDFTWKLTLRVQDANVPYVSSIPELIKWAWIQYFTIAYVIQWVLWKLRGMLLKSGMIGSTAIFHRGYAPR</sequence>
<keyword evidence="8 12" id="KW-0472">Membrane</keyword>
<dbReference type="GO" id="GO:0060271">
    <property type="term" value="P:cilium assembly"/>
    <property type="evidence" value="ECO:0007669"/>
    <property type="project" value="TreeGrafter"/>
</dbReference>
<dbReference type="GO" id="GO:0035869">
    <property type="term" value="C:ciliary transition zone"/>
    <property type="evidence" value="ECO:0007669"/>
    <property type="project" value="TreeGrafter"/>
</dbReference>
<evidence type="ECO:0000256" key="6">
    <source>
        <dbReference type="ARBA" id="ARBA00022989"/>
    </source>
</evidence>
<evidence type="ECO:0000313" key="13">
    <source>
        <dbReference type="EMBL" id="SCU72017.1"/>
    </source>
</evidence>
<evidence type="ECO:0000256" key="1">
    <source>
        <dbReference type="ARBA" id="ARBA00004272"/>
    </source>
</evidence>
<evidence type="ECO:0000256" key="2">
    <source>
        <dbReference type="ARBA" id="ARBA00009082"/>
    </source>
</evidence>
<dbReference type="PANTHER" id="PTHR14605">
    <property type="entry name" value="CHST5 PROTEIN"/>
    <property type="match status" value="1"/>
</dbReference>
<evidence type="ECO:0000256" key="10">
    <source>
        <dbReference type="ARBA" id="ARBA00023273"/>
    </source>
</evidence>
<evidence type="ECO:0000313" key="14">
    <source>
        <dbReference type="Proteomes" id="UP000195570"/>
    </source>
</evidence>
<comment type="function">
    <text evidence="11">Transmembrane component of the tectonic-like complex, a complex localized at the transition zone of primary cilia and acting as a barrier that prevents diffusion of transmembrane proteins between the cilia and plasma membranes. Required for ciliogenesis and sonic hedgehog/SHH signaling.</text>
</comment>
<gene>
    <name evidence="13" type="ORF">TEOVI_000359900</name>
</gene>
<dbReference type="Pfam" id="PF10149">
    <property type="entry name" value="TM231"/>
    <property type="match status" value="2"/>
</dbReference>
<reference evidence="13" key="1">
    <citation type="submission" date="2016-09" db="EMBL/GenBank/DDBJ databases">
        <authorList>
            <person name="Hebert L."/>
            <person name="Moumen B."/>
        </authorList>
    </citation>
    <scope>NUCLEOTIDE SEQUENCE [LARGE SCALE GENOMIC DNA]</scope>
    <source>
        <strain evidence="13">OVI</strain>
    </source>
</reference>
<dbReference type="EMBL" id="CZPT02001766">
    <property type="protein sequence ID" value="SCU72017.1"/>
    <property type="molecule type" value="Genomic_DNA"/>
</dbReference>
<evidence type="ECO:0000256" key="3">
    <source>
        <dbReference type="ARBA" id="ARBA00015087"/>
    </source>
</evidence>
<evidence type="ECO:0000256" key="12">
    <source>
        <dbReference type="SAM" id="Phobius"/>
    </source>
</evidence>
<keyword evidence="5 12" id="KW-0812">Transmembrane</keyword>